<dbReference type="Proteomes" id="UP000024404">
    <property type="component" value="Unassembled WGS sequence"/>
</dbReference>
<organism evidence="1 2">
    <name type="scientific">Onchocerca volvulus</name>
    <dbReference type="NCBI Taxonomy" id="6282"/>
    <lineage>
        <taxon>Eukaryota</taxon>
        <taxon>Metazoa</taxon>
        <taxon>Ecdysozoa</taxon>
        <taxon>Nematoda</taxon>
        <taxon>Chromadorea</taxon>
        <taxon>Rhabditida</taxon>
        <taxon>Spirurina</taxon>
        <taxon>Spiruromorpha</taxon>
        <taxon>Filarioidea</taxon>
        <taxon>Onchocercidae</taxon>
        <taxon>Onchocerca</taxon>
    </lineage>
</organism>
<dbReference type="AlphaFoldDB" id="A0A8R1TVG2"/>
<keyword evidence="2" id="KW-1185">Reference proteome</keyword>
<dbReference type="EnsemblMetazoa" id="OVOC6258.1">
    <property type="protein sequence ID" value="OVOC6258.1"/>
    <property type="gene ID" value="WBGene00243067"/>
</dbReference>
<proteinExistence type="predicted"/>
<reference evidence="1" key="2">
    <citation type="submission" date="2022-06" db="UniProtKB">
        <authorList>
            <consortium name="EnsemblMetazoa"/>
        </authorList>
    </citation>
    <scope>IDENTIFICATION</scope>
</reference>
<evidence type="ECO:0000313" key="1">
    <source>
        <dbReference type="EnsemblMetazoa" id="OVOC6258.1"/>
    </source>
</evidence>
<name>A0A8R1TVG2_ONCVO</name>
<dbReference type="EMBL" id="CMVM020000170">
    <property type="status" value="NOT_ANNOTATED_CDS"/>
    <property type="molecule type" value="Genomic_DNA"/>
</dbReference>
<reference evidence="2" key="1">
    <citation type="submission" date="2013-10" db="EMBL/GenBank/DDBJ databases">
        <title>Genome sequencing of Onchocerca volvulus.</title>
        <authorList>
            <person name="Cotton J."/>
            <person name="Tsai J."/>
            <person name="Stanley E."/>
            <person name="Tracey A."/>
            <person name="Holroyd N."/>
            <person name="Lustigman S."/>
            <person name="Berriman M."/>
        </authorList>
    </citation>
    <scope>NUCLEOTIDE SEQUENCE</scope>
</reference>
<sequence length="94" mass="11048">MTNYLMQIVSNLYDFSECVVSKCADCKNWLLIVTKFGTVTNRSILEIWKYPQLHKTSNKLMNILCEFELTITSMHFKWRIDLRVISCIPEIGLL</sequence>
<accession>A0A8R1TVG2</accession>
<protein>
    <submittedName>
        <fullName evidence="1">Uncharacterized protein</fullName>
    </submittedName>
</protein>
<evidence type="ECO:0000313" key="2">
    <source>
        <dbReference type="Proteomes" id="UP000024404"/>
    </source>
</evidence>